<evidence type="ECO:0000256" key="1">
    <source>
        <dbReference type="ARBA" id="ARBA00007133"/>
    </source>
</evidence>
<dbReference type="GO" id="GO:0031083">
    <property type="term" value="C:BLOC-1 complex"/>
    <property type="evidence" value="ECO:0007669"/>
    <property type="project" value="InterPro"/>
</dbReference>
<sequence>MAGREYLKDIDGFHDDKGARGWVVAHEERECPAITRVRDQRHRRRDHLRIGLSICWSGVNVSVNVSVNRSLSSILVATIASVLLPPFIRNLGLLPGASSPPATPPPSTSSNSHARTTTTTTTASASSTTASTQRQIDEARNAVVASIGNMVDRELAGRAALLHANKAAIERQERDVARTLDGFRRDNDRLARLADEHTRKVKEIGNVQNWAEMLERDFLIMEETLRLVREGEGEGGGGSGDERSWSGSYSGSGSERSWEGSEDGNEGRRDGEGDVVMGDDEQEEESLTASTPVDKGKGREVDKAEADLTSVGVQGEAPSSGVVVLEASAIPELVPLPESPPPGIALGVNEPGSKSAAA</sequence>
<dbReference type="AlphaFoldDB" id="A0AA39XJH7"/>
<evidence type="ECO:0000313" key="4">
    <source>
        <dbReference type="EMBL" id="KAK0635064.1"/>
    </source>
</evidence>
<feature type="compositionally biased region" description="Low complexity" evidence="3">
    <location>
        <begin position="245"/>
        <end position="255"/>
    </location>
</feature>
<proteinExistence type="inferred from homology"/>
<evidence type="ECO:0000256" key="3">
    <source>
        <dbReference type="SAM" id="MobiDB-lite"/>
    </source>
</evidence>
<comment type="caution">
    <text evidence="4">The sequence shown here is derived from an EMBL/GenBank/DDBJ whole genome shotgun (WGS) entry which is preliminary data.</text>
</comment>
<feature type="compositionally biased region" description="Low complexity" evidence="3">
    <location>
        <begin position="108"/>
        <end position="132"/>
    </location>
</feature>
<feature type="region of interest" description="Disordered" evidence="3">
    <location>
        <begin position="334"/>
        <end position="358"/>
    </location>
</feature>
<evidence type="ECO:0000313" key="5">
    <source>
        <dbReference type="Proteomes" id="UP001174934"/>
    </source>
</evidence>
<dbReference type="Pfam" id="PF06320">
    <property type="entry name" value="GCN5L1"/>
    <property type="match status" value="1"/>
</dbReference>
<feature type="compositionally biased region" description="Basic and acidic residues" evidence="3">
    <location>
        <begin position="294"/>
        <end position="303"/>
    </location>
</feature>
<protein>
    <recommendedName>
        <fullName evidence="2">Biogenesis of lysosome-related organelles complex 1 subunit 1</fullName>
    </recommendedName>
</protein>
<gene>
    <name evidence="4" type="ORF">B0T17DRAFT_611984</name>
</gene>
<name>A0AA39XJH7_9PEZI</name>
<dbReference type="GO" id="GO:0016197">
    <property type="term" value="P:endosomal transport"/>
    <property type="evidence" value="ECO:0007669"/>
    <property type="project" value="TreeGrafter"/>
</dbReference>
<feature type="region of interest" description="Disordered" evidence="3">
    <location>
        <begin position="230"/>
        <end position="303"/>
    </location>
</feature>
<dbReference type="PANTHER" id="PTHR13073:SF0">
    <property type="entry name" value="BIOGENESIS OF LYSOSOME-RELATED ORGANELLES COMPLEX 1 SUBUNIT 1"/>
    <property type="match status" value="1"/>
</dbReference>
<dbReference type="Proteomes" id="UP001174934">
    <property type="component" value="Unassembled WGS sequence"/>
</dbReference>
<organism evidence="4 5">
    <name type="scientific">Bombardia bombarda</name>
    <dbReference type="NCBI Taxonomy" id="252184"/>
    <lineage>
        <taxon>Eukaryota</taxon>
        <taxon>Fungi</taxon>
        <taxon>Dikarya</taxon>
        <taxon>Ascomycota</taxon>
        <taxon>Pezizomycotina</taxon>
        <taxon>Sordariomycetes</taxon>
        <taxon>Sordariomycetidae</taxon>
        <taxon>Sordariales</taxon>
        <taxon>Lasiosphaeriaceae</taxon>
        <taxon>Bombardia</taxon>
    </lineage>
</organism>
<accession>A0AA39XJH7</accession>
<evidence type="ECO:0000256" key="2">
    <source>
        <dbReference type="ARBA" id="ARBA00019577"/>
    </source>
</evidence>
<dbReference type="InterPro" id="IPR009395">
    <property type="entry name" value="BLOC1S1"/>
</dbReference>
<feature type="region of interest" description="Disordered" evidence="3">
    <location>
        <begin position="98"/>
        <end position="135"/>
    </location>
</feature>
<dbReference type="EMBL" id="JAULSR010000001">
    <property type="protein sequence ID" value="KAK0635064.1"/>
    <property type="molecule type" value="Genomic_DNA"/>
</dbReference>
<keyword evidence="5" id="KW-1185">Reference proteome</keyword>
<comment type="similarity">
    <text evidence="1">Belongs to the BLOC1S1 family.</text>
</comment>
<dbReference type="PANTHER" id="PTHR13073">
    <property type="entry name" value="BLOC-1 COMPLEX SUBUNIT 1"/>
    <property type="match status" value="1"/>
</dbReference>
<reference evidence="4" key="1">
    <citation type="submission" date="2023-06" db="EMBL/GenBank/DDBJ databases">
        <title>Genome-scale phylogeny and comparative genomics of the fungal order Sordariales.</title>
        <authorList>
            <consortium name="Lawrence Berkeley National Laboratory"/>
            <person name="Hensen N."/>
            <person name="Bonometti L."/>
            <person name="Westerberg I."/>
            <person name="Brannstrom I.O."/>
            <person name="Guillou S."/>
            <person name="Cros-Aarteil S."/>
            <person name="Calhoun S."/>
            <person name="Haridas S."/>
            <person name="Kuo A."/>
            <person name="Mondo S."/>
            <person name="Pangilinan J."/>
            <person name="Riley R."/>
            <person name="LaButti K."/>
            <person name="Andreopoulos B."/>
            <person name="Lipzen A."/>
            <person name="Chen C."/>
            <person name="Yanf M."/>
            <person name="Daum C."/>
            <person name="Ng V."/>
            <person name="Clum A."/>
            <person name="Steindorff A."/>
            <person name="Ohm R."/>
            <person name="Martin F."/>
            <person name="Silar P."/>
            <person name="Natvig D."/>
            <person name="Lalanne C."/>
            <person name="Gautier V."/>
            <person name="Ament-velasquez S.L."/>
            <person name="Kruys A."/>
            <person name="Hutchinson M.I."/>
            <person name="Powell A.J."/>
            <person name="Barry K."/>
            <person name="Miller A.N."/>
            <person name="Grigoriev I.V."/>
            <person name="Debuchy R."/>
            <person name="Gladieux P."/>
            <person name="Thoren M.H."/>
            <person name="Johannesson H."/>
        </authorList>
    </citation>
    <scope>NUCLEOTIDE SEQUENCE</scope>
    <source>
        <strain evidence="4">SMH3391-2</strain>
    </source>
</reference>
<feature type="compositionally biased region" description="Acidic residues" evidence="3">
    <location>
        <begin position="277"/>
        <end position="286"/>
    </location>
</feature>